<comment type="function">
    <text evidence="1">Probable mitochondrial mRNA stabilization factor.</text>
</comment>
<evidence type="ECO:0000256" key="7">
    <source>
        <dbReference type="ARBA" id="ARBA00023136"/>
    </source>
</evidence>
<sequence length="747" mass="84233">MVVGRVLRATGCTSCRLSLLRSFTSFAAPTLRFPQPSSRLRPPSTLSRQARFSSTNPEASQQDGEEINAEISQKELVELDGPEPLGQGKDLAAVPWYLQVESPQRVPKTLSERQRIPDLPESPPPILQPLFQQTSIDLGLDNLTLLDLRKLDPPPALGANLLMLIGTARSERHLHVSADRLCRWLRSTYKLRPKADGLLGRNELKLKLRRKAKRAKLIGSTSDETGDDGIRTGWVCVDVGVVESPDEAEVFVERKDFVGFGRKTDGVRIVVQMFTEEKRLEMELEKLWGGILNRATQKELGEVDETADFESPALPNPVEVDIASPAKKSNNGHLSTVASTRGYHTRRRLHISHEAIHQPGSSISSDRVLQKFDLKDIYDSVITAILKGDFHRATVTMQKYSSDVPQLNGDGWRHFLLEQLLGHIQTVPKEQALEYLGAGSIDYASTSFLQCLYKTLSIFPSTSEAETRIWLHCFAQALGHPGYNPYGLLDLFSELRSYGVAIPRSSYLHLIRGVLRPAQVNGGYHGPPQRAVLGALEILQTMYDRGIEILDEEIFVELLESSSPDFDDRVPRHAIYQDPADTFDLPSLPMSPMQQRIHRLMTIIDLPCFRDESRLRLLDLYSRQQNWREFLNIWKMAPRRGKPQSPVMYAFLFAAIAQTNNQKACMNVIRTWAPEMQREDPPVPLEGQVAQSLQECIMVADPFVEENALQDPNAKDEWISWWRKCTLSDGKDGGNQQKQQNGPFLFD</sequence>
<comment type="caution">
    <text evidence="10">The sequence shown here is derived from an EMBL/GenBank/DDBJ whole genome shotgun (WGS) entry which is preliminary data.</text>
</comment>
<dbReference type="Proteomes" id="UP000566819">
    <property type="component" value="Unassembled WGS sequence"/>
</dbReference>
<reference evidence="10 11" key="1">
    <citation type="submission" date="2020-03" db="EMBL/GenBank/DDBJ databases">
        <title>Draft Genome Sequence of Cudoniella acicularis.</title>
        <authorList>
            <person name="Buettner E."/>
            <person name="Kellner H."/>
        </authorList>
    </citation>
    <scope>NUCLEOTIDE SEQUENCE [LARGE SCALE GENOMIC DNA]</scope>
    <source>
        <strain evidence="10 11">DSM 108380</strain>
    </source>
</reference>
<dbReference type="AlphaFoldDB" id="A0A8H4RMM9"/>
<comment type="subcellular location">
    <subcellularLocation>
        <location evidence="2 8">Mitochondrion inner membrane</location>
        <topology evidence="2 8">Peripheral membrane protein</topology>
        <orientation evidence="2 8">Matrix side</orientation>
    </subcellularLocation>
</comment>
<dbReference type="GO" id="GO:0005743">
    <property type="term" value="C:mitochondrial inner membrane"/>
    <property type="evidence" value="ECO:0007669"/>
    <property type="project" value="UniProtKB-SubCell"/>
</dbReference>
<dbReference type="PANTHER" id="PTHR28087:SF1">
    <property type="entry name" value="ATPASE SYNTHESIS PROTEIN 25, MITOCHONDRIAL"/>
    <property type="match status" value="1"/>
</dbReference>
<comment type="similarity">
    <text evidence="3 8">Belongs to the ATP25 family.</text>
</comment>
<feature type="region of interest" description="Disordered" evidence="9">
    <location>
        <begin position="32"/>
        <end position="65"/>
    </location>
</feature>
<evidence type="ECO:0000313" key="10">
    <source>
        <dbReference type="EMBL" id="KAF4631908.1"/>
    </source>
</evidence>
<evidence type="ECO:0000256" key="9">
    <source>
        <dbReference type="SAM" id="MobiDB-lite"/>
    </source>
</evidence>
<dbReference type="FunFam" id="3.30.460.10:FF:000044">
    <property type="entry name" value="ATPase synthesis protein 25, mitochondrial"/>
    <property type="match status" value="1"/>
</dbReference>
<evidence type="ECO:0000256" key="8">
    <source>
        <dbReference type="RuleBase" id="RU367062"/>
    </source>
</evidence>
<dbReference type="InterPro" id="IPR040152">
    <property type="entry name" value="Atp25"/>
</dbReference>
<keyword evidence="6 8" id="KW-0496">Mitochondrion</keyword>
<feature type="compositionally biased region" description="Low complexity" evidence="9">
    <location>
        <begin position="734"/>
        <end position="747"/>
    </location>
</feature>
<organism evidence="10 11">
    <name type="scientific">Cudoniella acicularis</name>
    <dbReference type="NCBI Taxonomy" id="354080"/>
    <lineage>
        <taxon>Eukaryota</taxon>
        <taxon>Fungi</taxon>
        <taxon>Dikarya</taxon>
        <taxon>Ascomycota</taxon>
        <taxon>Pezizomycotina</taxon>
        <taxon>Leotiomycetes</taxon>
        <taxon>Helotiales</taxon>
        <taxon>Tricladiaceae</taxon>
        <taxon>Cudoniella</taxon>
    </lineage>
</organism>
<keyword evidence="11" id="KW-1185">Reference proteome</keyword>
<accession>A0A8H4RMM9</accession>
<evidence type="ECO:0000256" key="3">
    <source>
        <dbReference type="ARBA" id="ARBA00010787"/>
    </source>
</evidence>
<evidence type="ECO:0000256" key="2">
    <source>
        <dbReference type="ARBA" id="ARBA00004443"/>
    </source>
</evidence>
<evidence type="ECO:0000256" key="6">
    <source>
        <dbReference type="ARBA" id="ARBA00023128"/>
    </source>
</evidence>
<dbReference type="InterPro" id="IPR043519">
    <property type="entry name" value="NT_sf"/>
</dbReference>
<dbReference type="EMBL" id="JAAMPI010000398">
    <property type="protein sequence ID" value="KAF4631908.1"/>
    <property type="molecule type" value="Genomic_DNA"/>
</dbReference>
<dbReference type="OrthoDB" id="107372at2759"/>
<dbReference type="SUPFAM" id="SSF81301">
    <property type="entry name" value="Nucleotidyltransferase"/>
    <property type="match status" value="1"/>
</dbReference>
<evidence type="ECO:0000256" key="1">
    <source>
        <dbReference type="ARBA" id="ARBA00003470"/>
    </source>
</evidence>
<dbReference type="GO" id="GO:0140053">
    <property type="term" value="P:mitochondrial gene expression"/>
    <property type="evidence" value="ECO:0007669"/>
    <property type="project" value="UniProtKB-UniRule"/>
</dbReference>
<comment type="function">
    <text evidence="8">Mitochondrial mRNA stabilization factor.</text>
</comment>
<dbReference type="Gene3D" id="3.30.460.10">
    <property type="entry name" value="Beta Polymerase, domain 2"/>
    <property type="match status" value="1"/>
</dbReference>
<keyword evidence="7 8" id="KW-0472">Membrane</keyword>
<evidence type="ECO:0000256" key="4">
    <source>
        <dbReference type="ARBA" id="ARBA00022792"/>
    </source>
</evidence>
<name>A0A8H4RMM9_9HELO</name>
<dbReference type="PANTHER" id="PTHR28087">
    <property type="entry name" value="ATPASE SYNTHESIS PROTEIN 25, MITOCHONDRIAL"/>
    <property type="match status" value="1"/>
</dbReference>
<keyword evidence="5 8" id="KW-0809">Transit peptide</keyword>
<proteinExistence type="inferred from homology"/>
<feature type="compositionally biased region" description="Polar residues" evidence="9">
    <location>
        <begin position="50"/>
        <end position="62"/>
    </location>
</feature>
<evidence type="ECO:0000313" key="11">
    <source>
        <dbReference type="Proteomes" id="UP000566819"/>
    </source>
</evidence>
<gene>
    <name evidence="10" type="ORF">G7Y89_g6223</name>
</gene>
<evidence type="ECO:0000256" key="5">
    <source>
        <dbReference type="ARBA" id="ARBA00022946"/>
    </source>
</evidence>
<keyword evidence="4 8" id="KW-0999">Mitochondrion inner membrane</keyword>
<feature type="region of interest" description="Disordered" evidence="9">
    <location>
        <begin position="728"/>
        <end position="747"/>
    </location>
</feature>
<protein>
    <recommendedName>
        <fullName evidence="8">ATPase synthesis protein 25</fullName>
    </recommendedName>
</protein>
<dbReference type="GO" id="GO:0048255">
    <property type="term" value="P:mRNA stabilization"/>
    <property type="evidence" value="ECO:0007669"/>
    <property type="project" value="TreeGrafter"/>
</dbReference>
<feature type="compositionally biased region" description="Low complexity" evidence="9">
    <location>
        <begin position="32"/>
        <end position="48"/>
    </location>
</feature>